<dbReference type="Pfam" id="PF00293">
    <property type="entry name" value="NUDIX"/>
    <property type="match status" value="1"/>
</dbReference>
<dbReference type="GO" id="GO:0005737">
    <property type="term" value="C:cytoplasm"/>
    <property type="evidence" value="ECO:0007669"/>
    <property type="project" value="TreeGrafter"/>
</dbReference>
<dbReference type="GO" id="GO:0034432">
    <property type="term" value="F:bis(5'-adenosyl)-pentaphosphatase activity"/>
    <property type="evidence" value="ECO:0007669"/>
    <property type="project" value="TreeGrafter"/>
</dbReference>
<dbReference type="RefSeq" id="WP_076363555.1">
    <property type="nucleotide sequence ID" value="NZ_FTOM01000001.1"/>
</dbReference>
<dbReference type="Gene3D" id="3.90.79.10">
    <property type="entry name" value="Nucleoside Triphosphate Pyrophosphohydrolase"/>
    <property type="match status" value="1"/>
</dbReference>
<dbReference type="EMBL" id="FTOM01000001">
    <property type="protein sequence ID" value="SIS58813.1"/>
    <property type="molecule type" value="Genomic_DNA"/>
</dbReference>
<dbReference type="GO" id="GO:0046872">
    <property type="term" value="F:metal ion binding"/>
    <property type="evidence" value="ECO:0007669"/>
    <property type="project" value="UniProtKB-KW"/>
</dbReference>
<organism evidence="6 7">
    <name type="scientific">Phaeovulum vinaykumarii</name>
    <dbReference type="NCBI Taxonomy" id="407234"/>
    <lineage>
        <taxon>Bacteria</taxon>
        <taxon>Pseudomonadati</taxon>
        <taxon>Pseudomonadota</taxon>
        <taxon>Alphaproteobacteria</taxon>
        <taxon>Rhodobacterales</taxon>
        <taxon>Paracoccaceae</taxon>
        <taxon>Phaeovulum</taxon>
    </lineage>
</organism>
<dbReference type="GO" id="GO:0071543">
    <property type="term" value="P:diphosphoinositol polyphosphate metabolic process"/>
    <property type="evidence" value="ECO:0007669"/>
    <property type="project" value="TreeGrafter"/>
</dbReference>
<keyword evidence="7" id="KW-1185">Reference proteome</keyword>
<dbReference type="InterPro" id="IPR047198">
    <property type="entry name" value="DDP-like_NUDIX"/>
</dbReference>
<dbReference type="STRING" id="407234.SAMN05421795_101779"/>
<dbReference type="Proteomes" id="UP000186098">
    <property type="component" value="Unassembled WGS sequence"/>
</dbReference>
<gene>
    <name evidence="6" type="ORF">SAMN05421795_101779</name>
</gene>
<evidence type="ECO:0000256" key="4">
    <source>
        <dbReference type="ARBA" id="ARBA00022842"/>
    </source>
</evidence>
<protein>
    <submittedName>
        <fullName evidence="6">8-oxo-dGTP pyrophosphatase MutT, NUDIX family</fullName>
    </submittedName>
</protein>
<dbReference type="PANTHER" id="PTHR12629:SF0">
    <property type="entry name" value="DIPHOSPHOINOSITOL-POLYPHOSPHATE DIPHOSPHATASE"/>
    <property type="match status" value="1"/>
</dbReference>
<dbReference type="PANTHER" id="PTHR12629">
    <property type="entry name" value="DIPHOSPHOINOSITOL POLYPHOSPHATE PHOSPHOHYDROLASE"/>
    <property type="match status" value="1"/>
</dbReference>
<reference evidence="7" key="1">
    <citation type="submission" date="2017-01" db="EMBL/GenBank/DDBJ databases">
        <authorList>
            <person name="Varghese N."/>
            <person name="Submissions S."/>
        </authorList>
    </citation>
    <scope>NUCLEOTIDE SEQUENCE [LARGE SCALE GENOMIC DNA]</scope>
    <source>
        <strain evidence="7">DSM 18714</strain>
    </source>
</reference>
<keyword evidence="4" id="KW-0460">Magnesium</keyword>
<accession>A0A1N7KB83</accession>
<dbReference type="OrthoDB" id="7066910at2"/>
<dbReference type="GO" id="GO:1901907">
    <property type="term" value="P:diadenosine pentaphosphate catabolic process"/>
    <property type="evidence" value="ECO:0007669"/>
    <property type="project" value="TreeGrafter"/>
</dbReference>
<dbReference type="CDD" id="cd04666">
    <property type="entry name" value="NUDIX_DIPP2_like_Nudt4"/>
    <property type="match status" value="1"/>
</dbReference>
<sequence length="161" mass="17985">MTAPRACDTPACKIAGFLATLLGRRPPYLQVGALCLRRNRAQDLEVLMISSLRRGRWIIPKGWPMKGRSLAGAALREAWEEAGVHGKVSSRPIGRYHYDKERAGGLPLRCEVRVFRVDVDHLDDDHPEAGRRKRHWMHPREAAGLVDEPGLAALLEGLAPR</sequence>
<evidence type="ECO:0000256" key="3">
    <source>
        <dbReference type="ARBA" id="ARBA00022801"/>
    </source>
</evidence>
<dbReference type="GO" id="GO:1901909">
    <property type="term" value="P:diadenosine hexaphosphate catabolic process"/>
    <property type="evidence" value="ECO:0007669"/>
    <property type="project" value="TreeGrafter"/>
</dbReference>
<dbReference type="GO" id="GO:1901911">
    <property type="term" value="P:adenosine 5'-(hexahydrogen pentaphosphate) catabolic process"/>
    <property type="evidence" value="ECO:0007669"/>
    <property type="project" value="TreeGrafter"/>
</dbReference>
<keyword evidence="2" id="KW-0479">Metal-binding</keyword>
<name>A0A1N7KB83_9RHOB</name>
<evidence type="ECO:0000259" key="5">
    <source>
        <dbReference type="PROSITE" id="PS51462"/>
    </source>
</evidence>
<dbReference type="InterPro" id="IPR000086">
    <property type="entry name" value="NUDIX_hydrolase_dom"/>
</dbReference>
<evidence type="ECO:0000256" key="2">
    <source>
        <dbReference type="ARBA" id="ARBA00022723"/>
    </source>
</evidence>
<dbReference type="GO" id="GO:0008486">
    <property type="term" value="F:diphosphoinositol-polyphosphate diphosphatase activity"/>
    <property type="evidence" value="ECO:0007669"/>
    <property type="project" value="TreeGrafter"/>
</dbReference>
<evidence type="ECO:0000313" key="7">
    <source>
        <dbReference type="Proteomes" id="UP000186098"/>
    </source>
</evidence>
<evidence type="ECO:0000256" key="1">
    <source>
        <dbReference type="ARBA" id="ARBA00001946"/>
    </source>
</evidence>
<comment type="cofactor">
    <cofactor evidence="1">
        <name>Mg(2+)</name>
        <dbReference type="ChEBI" id="CHEBI:18420"/>
    </cofactor>
</comment>
<dbReference type="GO" id="GO:0034431">
    <property type="term" value="F:bis(5'-adenosyl)-hexaphosphatase activity"/>
    <property type="evidence" value="ECO:0007669"/>
    <property type="project" value="TreeGrafter"/>
</dbReference>
<feature type="domain" description="Nudix hydrolase" evidence="5">
    <location>
        <begin position="26"/>
        <end position="159"/>
    </location>
</feature>
<dbReference type="AlphaFoldDB" id="A0A1N7KB83"/>
<dbReference type="InterPro" id="IPR015797">
    <property type="entry name" value="NUDIX_hydrolase-like_dom_sf"/>
</dbReference>
<evidence type="ECO:0000313" key="6">
    <source>
        <dbReference type="EMBL" id="SIS58813.1"/>
    </source>
</evidence>
<keyword evidence="3" id="KW-0378">Hydrolase</keyword>
<dbReference type="SUPFAM" id="SSF55811">
    <property type="entry name" value="Nudix"/>
    <property type="match status" value="1"/>
</dbReference>
<proteinExistence type="predicted"/>
<dbReference type="GO" id="GO:0000298">
    <property type="term" value="F:endopolyphosphatase activity"/>
    <property type="evidence" value="ECO:0007669"/>
    <property type="project" value="TreeGrafter"/>
</dbReference>
<dbReference type="PROSITE" id="PS51462">
    <property type="entry name" value="NUDIX"/>
    <property type="match status" value="1"/>
</dbReference>